<dbReference type="InterPro" id="IPR011990">
    <property type="entry name" value="TPR-like_helical_dom_sf"/>
</dbReference>
<keyword evidence="2" id="KW-0805">Transcription regulation</keyword>
<dbReference type="SMART" id="SM00028">
    <property type="entry name" value="TPR"/>
    <property type="match status" value="2"/>
</dbReference>
<dbReference type="InterPro" id="IPR051677">
    <property type="entry name" value="AfsR-DnrI-RedD_regulator"/>
</dbReference>
<keyword evidence="1" id="KW-0902">Two-component regulatory system</keyword>
<dbReference type="CDD" id="cd15831">
    <property type="entry name" value="BTAD"/>
    <property type="match status" value="1"/>
</dbReference>
<organism evidence="6 7">
    <name type="scientific">Streptomyces lunalinharesii</name>
    <dbReference type="NCBI Taxonomy" id="333384"/>
    <lineage>
        <taxon>Bacteria</taxon>
        <taxon>Bacillati</taxon>
        <taxon>Actinomycetota</taxon>
        <taxon>Actinomycetes</taxon>
        <taxon>Kitasatosporales</taxon>
        <taxon>Streptomycetaceae</taxon>
        <taxon>Streptomyces</taxon>
    </lineage>
</organism>
<dbReference type="SUPFAM" id="SSF48452">
    <property type="entry name" value="TPR-like"/>
    <property type="match status" value="2"/>
</dbReference>
<evidence type="ECO:0000256" key="1">
    <source>
        <dbReference type="ARBA" id="ARBA00023012"/>
    </source>
</evidence>
<feature type="domain" description="Bacterial transcriptional activator" evidence="5">
    <location>
        <begin position="49"/>
        <end position="191"/>
    </location>
</feature>
<proteinExistence type="predicted"/>
<evidence type="ECO:0000259" key="5">
    <source>
        <dbReference type="SMART" id="SM01043"/>
    </source>
</evidence>
<protein>
    <submittedName>
        <fullName evidence="6">BTAD domain-containing putative transcriptional regulator</fullName>
    </submittedName>
</protein>
<dbReference type="InterPro" id="IPR019734">
    <property type="entry name" value="TPR_rpt"/>
</dbReference>
<dbReference type="PANTHER" id="PTHR35807:SF1">
    <property type="entry name" value="TRANSCRIPTIONAL REGULATOR REDD"/>
    <property type="match status" value="1"/>
</dbReference>
<feature type="compositionally biased region" description="Low complexity" evidence="4">
    <location>
        <begin position="208"/>
        <end position="220"/>
    </location>
</feature>
<dbReference type="InterPro" id="IPR005158">
    <property type="entry name" value="BTAD"/>
</dbReference>
<dbReference type="InterPro" id="IPR027417">
    <property type="entry name" value="P-loop_NTPase"/>
</dbReference>
<dbReference type="Proteomes" id="UP001500994">
    <property type="component" value="Unassembled WGS sequence"/>
</dbReference>
<accession>A0ABN3SLL5</accession>
<dbReference type="SMART" id="SM01043">
    <property type="entry name" value="BTAD"/>
    <property type="match status" value="1"/>
</dbReference>
<dbReference type="Pfam" id="PF03704">
    <property type="entry name" value="BTAD"/>
    <property type="match status" value="1"/>
</dbReference>
<evidence type="ECO:0000256" key="4">
    <source>
        <dbReference type="SAM" id="MobiDB-lite"/>
    </source>
</evidence>
<name>A0ABN3SLL5_9ACTN</name>
<keyword evidence="3" id="KW-0804">Transcription</keyword>
<dbReference type="SUPFAM" id="SSF52540">
    <property type="entry name" value="P-loop containing nucleoside triphosphate hydrolases"/>
    <property type="match status" value="1"/>
</dbReference>
<dbReference type="PRINTS" id="PR00364">
    <property type="entry name" value="DISEASERSIST"/>
</dbReference>
<reference evidence="6 7" key="1">
    <citation type="journal article" date="2019" name="Int. J. Syst. Evol. Microbiol.">
        <title>The Global Catalogue of Microorganisms (GCM) 10K type strain sequencing project: providing services to taxonomists for standard genome sequencing and annotation.</title>
        <authorList>
            <consortium name="The Broad Institute Genomics Platform"/>
            <consortium name="The Broad Institute Genome Sequencing Center for Infectious Disease"/>
            <person name="Wu L."/>
            <person name="Ma J."/>
        </authorList>
    </citation>
    <scope>NUCLEOTIDE SEQUENCE [LARGE SCALE GENOMIC DNA]</scope>
    <source>
        <strain evidence="6 7">JCM 16374</strain>
    </source>
</reference>
<dbReference type="Gene3D" id="1.25.40.10">
    <property type="entry name" value="Tetratricopeptide repeat domain"/>
    <property type="match status" value="2"/>
</dbReference>
<sequence>MVWDGMPPPRVREALQGHIAGLRKALEGSDWSVLRQGAGYVLRGSAAAVDTEEFRRLVAAADAEPEDEPAAALLRAALGLWQGDALTGVPEGELRSTLGAELDEARLWAVETLAEHELRSGRGAAVVRLLEETLASNRLREPLTGALMRALSQEGRQAEALEVYHETRQRLRDELGVAPGQRLLKTFEAVLRGHDDAPAAPQQRHRPSTSTAAPGPAAGARHSPQQSPGNRRPTPCVIPRQLPRLPGKLVGRSAELAWLDRECDAARDGYGMALVTGPAGVGKTALVVRWAHGVAERYPDGQLFADLRGFDPGGPTSSAAVLSGFLEALGVPAARIPEDIGHRQAYFRDITQPLRLLVVLDNAPSAESVRPLLPTGSGCATVVTGRSVLADLVILDGVAPLALATLSRDEALQLVEAMTGAHRVAAEPGAARRLLELCGRLPLALRIAGARLAARPNWSIADLAAELEDERQRLGMLRMAEDHGVAAALSATRRLLAPDADRLLTLLALHPGPQIDALAAAALLGCGAPRAHEALGTLGVYHLVEEASPGRFGWHDLVRLYCGELLDGEVGDDERGRATTRLLDYYLAATAEAGTFTRSSADVGFGPGGVPPEAVPRFACAAEALAWYREEESAVQSLIGHATKASEYEAAWKLADNCVNLYLAREAPGTWLECAQAGLGAAEHLADPYALTRLHYAVGSAQQARGRLPEAQHHLRAALRFARDLPLGLVRVRSGLAVALIHITLGEDAEGLACLESALAESRALGHIPAEALTLNNLAYALLKGARFDEARDAARQAVALLSAQPVCRAYLAALLTLCEALLRLGAVAEAEERLRESIHLCRVYDYLGYLVSATHWYADLLEGLGRDHEADVQRAVAEELSEGEPDSWTVERTSPAVALWSVPVAPVVPADTDAQDEREA</sequence>
<evidence type="ECO:0000256" key="3">
    <source>
        <dbReference type="ARBA" id="ARBA00023163"/>
    </source>
</evidence>
<feature type="region of interest" description="Disordered" evidence="4">
    <location>
        <begin position="197"/>
        <end position="242"/>
    </location>
</feature>
<dbReference type="Gene3D" id="3.40.50.300">
    <property type="entry name" value="P-loop containing nucleotide triphosphate hydrolases"/>
    <property type="match status" value="1"/>
</dbReference>
<evidence type="ECO:0000256" key="2">
    <source>
        <dbReference type="ARBA" id="ARBA00023015"/>
    </source>
</evidence>
<dbReference type="EMBL" id="BAAARK010000025">
    <property type="protein sequence ID" value="GAA2680041.1"/>
    <property type="molecule type" value="Genomic_DNA"/>
</dbReference>
<dbReference type="PANTHER" id="PTHR35807">
    <property type="entry name" value="TRANSCRIPTIONAL REGULATOR REDD-RELATED"/>
    <property type="match status" value="1"/>
</dbReference>
<evidence type="ECO:0000313" key="6">
    <source>
        <dbReference type="EMBL" id="GAA2680041.1"/>
    </source>
</evidence>
<gene>
    <name evidence="6" type="ORF">GCM10009864_60500</name>
</gene>
<evidence type="ECO:0000313" key="7">
    <source>
        <dbReference type="Proteomes" id="UP001500994"/>
    </source>
</evidence>
<comment type="caution">
    <text evidence="6">The sequence shown here is derived from an EMBL/GenBank/DDBJ whole genome shotgun (WGS) entry which is preliminary data.</text>
</comment>
<keyword evidence="7" id="KW-1185">Reference proteome</keyword>